<gene>
    <name evidence="5" type="ORF">NKI27_05120</name>
</gene>
<dbReference type="RefSeq" id="WP_265048611.1">
    <property type="nucleotide sequence ID" value="NZ_CP100390.1"/>
</dbReference>
<dbReference type="CDD" id="cd00156">
    <property type="entry name" value="REC"/>
    <property type="match status" value="1"/>
</dbReference>
<dbReference type="InterPro" id="IPR011006">
    <property type="entry name" value="CheY-like_superfamily"/>
</dbReference>
<dbReference type="SUPFAM" id="SSF141868">
    <property type="entry name" value="EAL domain-like"/>
    <property type="match status" value="1"/>
</dbReference>
<organism evidence="5 6">
    <name type="scientific">Alkalimarinus alittae</name>
    <dbReference type="NCBI Taxonomy" id="2961619"/>
    <lineage>
        <taxon>Bacteria</taxon>
        <taxon>Pseudomonadati</taxon>
        <taxon>Pseudomonadota</taxon>
        <taxon>Gammaproteobacteria</taxon>
        <taxon>Alteromonadales</taxon>
        <taxon>Alteromonadaceae</taxon>
        <taxon>Alkalimarinus</taxon>
    </lineage>
</organism>
<evidence type="ECO:0000259" key="2">
    <source>
        <dbReference type="PROSITE" id="PS50110"/>
    </source>
</evidence>
<evidence type="ECO:0000256" key="1">
    <source>
        <dbReference type="PROSITE-ProRule" id="PRU00169"/>
    </source>
</evidence>
<accession>A0ABY6N577</accession>
<dbReference type="Proteomes" id="UP001163739">
    <property type="component" value="Chromosome"/>
</dbReference>
<dbReference type="CDD" id="cd01949">
    <property type="entry name" value="GGDEF"/>
    <property type="match status" value="1"/>
</dbReference>
<dbReference type="InterPro" id="IPR050706">
    <property type="entry name" value="Cyclic-di-GMP_PDE-like"/>
</dbReference>
<keyword evidence="6" id="KW-1185">Reference proteome</keyword>
<feature type="domain" description="Response regulatory" evidence="2">
    <location>
        <begin position="3"/>
        <end position="119"/>
    </location>
</feature>
<keyword evidence="1" id="KW-0597">Phosphoprotein</keyword>
<dbReference type="SMART" id="SM00052">
    <property type="entry name" value="EAL"/>
    <property type="match status" value="1"/>
</dbReference>
<dbReference type="InterPro" id="IPR001633">
    <property type="entry name" value="EAL_dom"/>
</dbReference>
<dbReference type="InterPro" id="IPR000160">
    <property type="entry name" value="GGDEF_dom"/>
</dbReference>
<dbReference type="PANTHER" id="PTHR33121">
    <property type="entry name" value="CYCLIC DI-GMP PHOSPHODIESTERASE PDEF"/>
    <property type="match status" value="1"/>
</dbReference>
<evidence type="ECO:0000313" key="5">
    <source>
        <dbReference type="EMBL" id="UZE97129.1"/>
    </source>
</evidence>
<dbReference type="Gene3D" id="3.20.20.450">
    <property type="entry name" value="EAL domain"/>
    <property type="match status" value="1"/>
</dbReference>
<feature type="domain" description="EAL" evidence="3">
    <location>
        <begin position="312"/>
        <end position="559"/>
    </location>
</feature>
<name>A0ABY6N577_9ALTE</name>
<sequence length="559" mass="63014">MLHILIIDDSEDDALLIIRALRKGGLKTEFLQVEGEESLRKALTMHDWDVVISDHNMPGLTSQDTIKIIKAITPDMPVIVVSGTIEEQVGVEAMKTGAQDYVMKDNLARLVPVIQRELKATAGQQARKEAEQNLHYLSFHDTLTNLLNRKEFERRLRAAVDDSKRFGQPNVLMYLDLDQFKIVNDTCGHVAGDELLKQVTRSLQLHIRESDTLARLGGDEFGILLENTSKERALTLAERIRQDIKDLRFSWQDKPFAISISIGMVAINQDTTSIHELLSCADMACYAAKDKGRDGIQWYSEDDAEYNQRRNEMQWASKIKKALEEDRFILYFQPMKALQPSCKGEHGEFLVRLYEEGGLVPPGAFIPAAERYNLMPLIDRWVVKNVFQYLSESGLGKKDEGTFFINLSGTSLSDNAFFDDIRKLLKDYDLKPNRICLEITETAAINNLTEAVEFITEIRDEGFKFALDDFGVGMSSFSYLKTIPVDYLKVDGSFVQNLLNDPIDKGIVEACNRISHAAGLQTIAEFVENQETEDALKAMGVDFGQGFGIAKPGPLKRGR</sequence>
<dbReference type="SMART" id="SM00448">
    <property type="entry name" value="REC"/>
    <property type="match status" value="1"/>
</dbReference>
<dbReference type="InterPro" id="IPR001789">
    <property type="entry name" value="Sig_transdc_resp-reg_receiver"/>
</dbReference>
<dbReference type="PANTHER" id="PTHR33121:SF23">
    <property type="entry name" value="CYCLIC DI-GMP PHOSPHODIESTERASE PDEB"/>
    <property type="match status" value="1"/>
</dbReference>
<evidence type="ECO:0000259" key="3">
    <source>
        <dbReference type="PROSITE" id="PS50883"/>
    </source>
</evidence>
<dbReference type="Pfam" id="PF00563">
    <property type="entry name" value="EAL"/>
    <property type="match status" value="1"/>
</dbReference>
<dbReference type="Gene3D" id="3.40.50.2300">
    <property type="match status" value="1"/>
</dbReference>
<reference evidence="5" key="1">
    <citation type="submission" date="2022-06" db="EMBL/GenBank/DDBJ databases">
        <title>Alkalimarinus sp. nov., isolated from gut of a Alitta virens.</title>
        <authorList>
            <person name="Yang A.I."/>
            <person name="Shin N.-R."/>
        </authorList>
    </citation>
    <scope>NUCLEOTIDE SEQUENCE</scope>
    <source>
        <strain evidence="5">A2M4</strain>
    </source>
</reference>
<dbReference type="EMBL" id="CP100390">
    <property type="protein sequence ID" value="UZE97129.1"/>
    <property type="molecule type" value="Genomic_DNA"/>
</dbReference>
<dbReference type="PROSITE" id="PS50887">
    <property type="entry name" value="GGDEF"/>
    <property type="match status" value="1"/>
</dbReference>
<dbReference type="NCBIfam" id="TIGR00254">
    <property type="entry name" value="GGDEF"/>
    <property type="match status" value="1"/>
</dbReference>
<dbReference type="Pfam" id="PF00072">
    <property type="entry name" value="Response_reg"/>
    <property type="match status" value="1"/>
</dbReference>
<dbReference type="CDD" id="cd01948">
    <property type="entry name" value="EAL"/>
    <property type="match status" value="1"/>
</dbReference>
<dbReference type="InterPro" id="IPR043128">
    <property type="entry name" value="Rev_trsase/Diguanyl_cyclase"/>
</dbReference>
<evidence type="ECO:0000313" key="6">
    <source>
        <dbReference type="Proteomes" id="UP001163739"/>
    </source>
</evidence>
<feature type="domain" description="GGDEF" evidence="4">
    <location>
        <begin position="168"/>
        <end position="301"/>
    </location>
</feature>
<dbReference type="SMART" id="SM00267">
    <property type="entry name" value="GGDEF"/>
    <property type="match status" value="1"/>
</dbReference>
<proteinExistence type="predicted"/>
<dbReference type="SUPFAM" id="SSF55073">
    <property type="entry name" value="Nucleotide cyclase"/>
    <property type="match status" value="1"/>
</dbReference>
<dbReference type="PROSITE" id="PS50883">
    <property type="entry name" value="EAL"/>
    <property type="match status" value="1"/>
</dbReference>
<protein>
    <submittedName>
        <fullName evidence="5">EAL domain-containing protein</fullName>
    </submittedName>
</protein>
<dbReference type="InterPro" id="IPR029787">
    <property type="entry name" value="Nucleotide_cyclase"/>
</dbReference>
<feature type="modified residue" description="4-aspartylphosphate" evidence="1">
    <location>
        <position position="54"/>
    </location>
</feature>
<dbReference type="PROSITE" id="PS50110">
    <property type="entry name" value="RESPONSE_REGULATORY"/>
    <property type="match status" value="1"/>
</dbReference>
<evidence type="ECO:0000259" key="4">
    <source>
        <dbReference type="PROSITE" id="PS50887"/>
    </source>
</evidence>
<dbReference type="Gene3D" id="3.30.70.270">
    <property type="match status" value="1"/>
</dbReference>
<dbReference type="Pfam" id="PF00990">
    <property type="entry name" value="GGDEF"/>
    <property type="match status" value="1"/>
</dbReference>
<dbReference type="InterPro" id="IPR035919">
    <property type="entry name" value="EAL_sf"/>
</dbReference>
<dbReference type="SUPFAM" id="SSF52172">
    <property type="entry name" value="CheY-like"/>
    <property type="match status" value="1"/>
</dbReference>